<dbReference type="Proteomes" id="UP000828390">
    <property type="component" value="Unassembled WGS sequence"/>
</dbReference>
<protein>
    <submittedName>
        <fullName evidence="1">Uncharacterized protein</fullName>
    </submittedName>
</protein>
<keyword evidence="2" id="KW-1185">Reference proteome</keyword>
<organism evidence="1 2">
    <name type="scientific">Dreissena polymorpha</name>
    <name type="common">Zebra mussel</name>
    <name type="synonym">Mytilus polymorpha</name>
    <dbReference type="NCBI Taxonomy" id="45954"/>
    <lineage>
        <taxon>Eukaryota</taxon>
        <taxon>Metazoa</taxon>
        <taxon>Spiralia</taxon>
        <taxon>Lophotrochozoa</taxon>
        <taxon>Mollusca</taxon>
        <taxon>Bivalvia</taxon>
        <taxon>Autobranchia</taxon>
        <taxon>Heteroconchia</taxon>
        <taxon>Euheterodonta</taxon>
        <taxon>Imparidentia</taxon>
        <taxon>Neoheterodontei</taxon>
        <taxon>Myida</taxon>
        <taxon>Dreissenoidea</taxon>
        <taxon>Dreissenidae</taxon>
        <taxon>Dreissena</taxon>
    </lineage>
</organism>
<comment type="caution">
    <text evidence="1">The sequence shown here is derived from an EMBL/GenBank/DDBJ whole genome shotgun (WGS) entry which is preliminary data.</text>
</comment>
<name>A0A9D4I6S3_DREPO</name>
<evidence type="ECO:0000313" key="2">
    <source>
        <dbReference type="Proteomes" id="UP000828390"/>
    </source>
</evidence>
<gene>
    <name evidence="1" type="ORF">DPMN_184861</name>
</gene>
<sequence>MECRARIQLECKATVVQAQIGLSGANLAMHRLAQKRARRRRQRRWWIRAWLGPDRRRQFGLYDKLMVELRREDQRAFINIMRMPPEMFYEILLQVGPRITKQLNNYRLPI</sequence>
<evidence type="ECO:0000313" key="1">
    <source>
        <dbReference type="EMBL" id="KAH3750340.1"/>
    </source>
</evidence>
<dbReference type="EMBL" id="JAIWYP010000010">
    <property type="protein sequence ID" value="KAH3750340.1"/>
    <property type="molecule type" value="Genomic_DNA"/>
</dbReference>
<reference evidence="1" key="1">
    <citation type="journal article" date="2019" name="bioRxiv">
        <title>The Genome of the Zebra Mussel, Dreissena polymorpha: A Resource for Invasive Species Research.</title>
        <authorList>
            <person name="McCartney M.A."/>
            <person name="Auch B."/>
            <person name="Kono T."/>
            <person name="Mallez S."/>
            <person name="Zhang Y."/>
            <person name="Obille A."/>
            <person name="Becker A."/>
            <person name="Abrahante J.E."/>
            <person name="Garbe J."/>
            <person name="Badalamenti J.P."/>
            <person name="Herman A."/>
            <person name="Mangelson H."/>
            <person name="Liachko I."/>
            <person name="Sullivan S."/>
            <person name="Sone E.D."/>
            <person name="Koren S."/>
            <person name="Silverstein K.A.T."/>
            <person name="Beckman K.B."/>
            <person name="Gohl D.M."/>
        </authorList>
    </citation>
    <scope>NUCLEOTIDE SEQUENCE</scope>
    <source>
        <strain evidence="1">Duluth1</strain>
        <tissue evidence="1">Whole animal</tissue>
    </source>
</reference>
<reference evidence="1" key="2">
    <citation type="submission" date="2020-11" db="EMBL/GenBank/DDBJ databases">
        <authorList>
            <person name="McCartney M.A."/>
            <person name="Auch B."/>
            <person name="Kono T."/>
            <person name="Mallez S."/>
            <person name="Becker A."/>
            <person name="Gohl D.M."/>
            <person name="Silverstein K.A.T."/>
            <person name="Koren S."/>
            <person name="Bechman K.B."/>
            <person name="Herman A."/>
            <person name="Abrahante J.E."/>
            <person name="Garbe J."/>
        </authorList>
    </citation>
    <scope>NUCLEOTIDE SEQUENCE</scope>
    <source>
        <strain evidence="1">Duluth1</strain>
        <tissue evidence="1">Whole animal</tissue>
    </source>
</reference>
<accession>A0A9D4I6S3</accession>
<dbReference type="AlphaFoldDB" id="A0A9D4I6S3"/>
<proteinExistence type="predicted"/>